<sequence length="80" mass="8561">MSEMPGPLPKKYKGAAFRVTAIMCALPIAVVTGYELYGRFFQGKERKILPRIEPLPPAMAAAGVTPTPPPPPAPSPSKEE</sequence>
<name>A0A6A6Z3I3_9PEZI</name>
<dbReference type="EMBL" id="MU003694">
    <property type="protein sequence ID" value="KAF2815309.1"/>
    <property type="molecule type" value="Genomic_DNA"/>
</dbReference>
<gene>
    <name evidence="3 5" type="ORF">BDZ99DRAFT_459218</name>
</gene>
<feature type="transmembrane region" description="Helical" evidence="2">
    <location>
        <begin position="15"/>
        <end position="37"/>
    </location>
</feature>
<evidence type="ECO:0000313" key="4">
    <source>
        <dbReference type="Proteomes" id="UP000504636"/>
    </source>
</evidence>
<dbReference type="GeneID" id="54460006"/>
<proteinExistence type="predicted"/>
<keyword evidence="2" id="KW-0472">Membrane</keyword>
<protein>
    <submittedName>
        <fullName evidence="3 5">Uncharacterized protein</fullName>
    </submittedName>
</protein>
<evidence type="ECO:0000256" key="2">
    <source>
        <dbReference type="SAM" id="Phobius"/>
    </source>
</evidence>
<evidence type="ECO:0000313" key="3">
    <source>
        <dbReference type="EMBL" id="KAF2815309.1"/>
    </source>
</evidence>
<reference evidence="5" key="3">
    <citation type="submission" date="2025-04" db="UniProtKB">
        <authorList>
            <consortium name="RefSeq"/>
        </authorList>
    </citation>
    <scope>IDENTIFICATION</scope>
    <source>
        <strain evidence="5">CBS 304.34</strain>
    </source>
</reference>
<dbReference type="Proteomes" id="UP000504636">
    <property type="component" value="Unplaced"/>
</dbReference>
<reference evidence="5" key="2">
    <citation type="submission" date="2020-04" db="EMBL/GenBank/DDBJ databases">
        <authorList>
            <consortium name="NCBI Genome Project"/>
        </authorList>
    </citation>
    <scope>NUCLEOTIDE SEQUENCE</scope>
    <source>
        <strain evidence="5">CBS 304.34</strain>
    </source>
</reference>
<feature type="region of interest" description="Disordered" evidence="1">
    <location>
        <begin position="58"/>
        <end position="80"/>
    </location>
</feature>
<dbReference type="AlphaFoldDB" id="A0A6A6Z3I3"/>
<evidence type="ECO:0000256" key="1">
    <source>
        <dbReference type="SAM" id="MobiDB-lite"/>
    </source>
</evidence>
<keyword evidence="2" id="KW-1133">Transmembrane helix</keyword>
<accession>A0A6A6Z3I3</accession>
<keyword evidence="2" id="KW-0812">Transmembrane</keyword>
<organism evidence="3">
    <name type="scientific">Mytilinidion resinicola</name>
    <dbReference type="NCBI Taxonomy" id="574789"/>
    <lineage>
        <taxon>Eukaryota</taxon>
        <taxon>Fungi</taxon>
        <taxon>Dikarya</taxon>
        <taxon>Ascomycota</taxon>
        <taxon>Pezizomycotina</taxon>
        <taxon>Dothideomycetes</taxon>
        <taxon>Pleosporomycetidae</taxon>
        <taxon>Mytilinidiales</taxon>
        <taxon>Mytilinidiaceae</taxon>
        <taxon>Mytilinidion</taxon>
    </lineage>
</organism>
<reference evidence="3 5" key="1">
    <citation type="journal article" date="2020" name="Stud. Mycol.">
        <title>101 Dothideomycetes genomes: a test case for predicting lifestyles and emergence of pathogens.</title>
        <authorList>
            <person name="Haridas S."/>
            <person name="Albert R."/>
            <person name="Binder M."/>
            <person name="Bloem J."/>
            <person name="Labutti K."/>
            <person name="Salamov A."/>
            <person name="Andreopoulos B."/>
            <person name="Baker S."/>
            <person name="Barry K."/>
            <person name="Bills G."/>
            <person name="Bluhm B."/>
            <person name="Cannon C."/>
            <person name="Castanera R."/>
            <person name="Culley D."/>
            <person name="Daum C."/>
            <person name="Ezra D."/>
            <person name="Gonzalez J."/>
            <person name="Henrissat B."/>
            <person name="Kuo A."/>
            <person name="Liang C."/>
            <person name="Lipzen A."/>
            <person name="Lutzoni F."/>
            <person name="Magnuson J."/>
            <person name="Mondo S."/>
            <person name="Nolan M."/>
            <person name="Ohm R."/>
            <person name="Pangilinan J."/>
            <person name="Park H.-J."/>
            <person name="Ramirez L."/>
            <person name="Alfaro M."/>
            <person name="Sun H."/>
            <person name="Tritt A."/>
            <person name="Yoshinaga Y."/>
            <person name="Zwiers L.-H."/>
            <person name="Turgeon B."/>
            <person name="Goodwin S."/>
            <person name="Spatafora J."/>
            <person name="Crous P."/>
            <person name="Grigoriev I."/>
        </authorList>
    </citation>
    <scope>NUCLEOTIDE SEQUENCE</scope>
    <source>
        <strain evidence="3 5">CBS 304.34</strain>
    </source>
</reference>
<dbReference type="RefSeq" id="XP_033582273.1">
    <property type="nucleotide sequence ID" value="XM_033719113.1"/>
</dbReference>
<keyword evidence="4" id="KW-1185">Reference proteome</keyword>
<feature type="compositionally biased region" description="Pro residues" evidence="1">
    <location>
        <begin position="66"/>
        <end position="80"/>
    </location>
</feature>
<dbReference type="OrthoDB" id="3784821at2759"/>
<evidence type="ECO:0000313" key="5">
    <source>
        <dbReference type="RefSeq" id="XP_033582273.1"/>
    </source>
</evidence>